<accession>A0A1I6E912</accession>
<protein>
    <recommendedName>
        <fullName evidence="3 7">UDP-glucose 6-dehydrogenase</fullName>
        <ecNumber evidence="3 7">1.1.1.22</ecNumber>
    </recommendedName>
</protein>
<feature type="binding site" evidence="10">
    <location>
        <position position="347"/>
    </location>
    <ligand>
        <name>NAD(+)</name>
        <dbReference type="ChEBI" id="CHEBI:57540"/>
    </ligand>
</feature>
<evidence type="ECO:0000313" key="12">
    <source>
        <dbReference type="EMBL" id="SFR14233.1"/>
    </source>
</evidence>
<dbReference type="AlphaFoldDB" id="A0A1I6E912"/>
<feature type="binding site" evidence="10">
    <location>
        <position position="120"/>
    </location>
    <ligand>
        <name>NAD(+)</name>
        <dbReference type="ChEBI" id="CHEBI:57540"/>
    </ligand>
</feature>
<feature type="active site" description="Nucleophile" evidence="8">
    <location>
        <position position="280"/>
    </location>
</feature>
<dbReference type="InterPro" id="IPR008927">
    <property type="entry name" value="6-PGluconate_DH-like_C_sf"/>
</dbReference>
<dbReference type="SUPFAM" id="SSF52413">
    <property type="entry name" value="UDP-glucose/GDP-mannose dehydrogenase C-terminal domain"/>
    <property type="match status" value="1"/>
</dbReference>
<dbReference type="Proteomes" id="UP000199584">
    <property type="component" value="Unassembled WGS sequence"/>
</dbReference>
<evidence type="ECO:0000256" key="6">
    <source>
        <dbReference type="ARBA" id="ARBA00047473"/>
    </source>
</evidence>
<evidence type="ECO:0000256" key="4">
    <source>
        <dbReference type="ARBA" id="ARBA00023002"/>
    </source>
</evidence>
<sequence>MQITVIGCGYVGLTTSVALAYIGHRVHCIDQNQERVQALQNGIVPMHEMGVAELLGQLRDRISFGRWDSFNLTTEVIIIAVGTPRKDNGEADTSYVEAVARELGQRLSGDGLPIIVNKSTVPIGSARRVESVVSYYLKSRGINIPVTVASNPEFLREGVALYDTFYPDRIVVGANQGEAINILREMYAPILEQTFIPPEFLPRPDSYNLPAFITTTPTSAELIKYAANTFLAMKISYINEIAGLAERVGADILEVARGIGLDKRIGVQYLNAGIGWGGSCFGKDVQALIHTAGQYDYDMPLSSATIQVNLRQREEIIRKLQSALKVLRGSTVGLLGLSFKPGTDDLRDAPSITVAKRLIEMGAHVKAYDPVAMENCRKSHPELDMLYANSAEELAHGSDALVLVTEWKEFLSLPYNQLGKLMRQKVIVDGRNVLDRQLLTEAGFNYIGVGR</sequence>
<dbReference type="PANTHER" id="PTHR43750">
    <property type="entry name" value="UDP-GLUCOSE 6-DEHYDROGENASE TUAD"/>
    <property type="match status" value="1"/>
</dbReference>
<feature type="domain" description="UDP-glucose/GDP-mannose dehydrogenase C-terminal" evidence="11">
    <location>
        <begin position="333"/>
        <end position="436"/>
    </location>
</feature>
<dbReference type="SUPFAM" id="SSF48179">
    <property type="entry name" value="6-phosphogluconate dehydrogenase C-terminal domain-like"/>
    <property type="match status" value="1"/>
</dbReference>
<comment type="similarity">
    <text evidence="2 7">Belongs to the UDP-glucose/GDP-mannose dehydrogenase family.</text>
</comment>
<dbReference type="SMART" id="SM00984">
    <property type="entry name" value="UDPG_MGDP_dh_C"/>
    <property type="match status" value="1"/>
</dbReference>
<gene>
    <name evidence="12" type="ORF">SAMN05660706_13035</name>
</gene>
<evidence type="ECO:0000313" key="13">
    <source>
        <dbReference type="Proteomes" id="UP000199584"/>
    </source>
</evidence>
<feature type="binding site" evidence="9">
    <location>
        <position position="277"/>
    </location>
    <ligand>
        <name>substrate</name>
    </ligand>
</feature>
<organism evidence="12 13">
    <name type="scientific">Desulfoscipio geothermicus DSM 3669</name>
    <dbReference type="NCBI Taxonomy" id="1121426"/>
    <lineage>
        <taxon>Bacteria</taxon>
        <taxon>Bacillati</taxon>
        <taxon>Bacillota</taxon>
        <taxon>Clostridia</taxon>
        <taxon>Eubacteriales</taxon>
        <taxon>Desulfallaceae</taxon>
        <taxon>Desulfoscipio</taxon>
    </lineage>
</organism>
<dbReference type="InterPro" id="IPR014027">
    <property type="entry name" value="UDP-Glc/GDP-Man_DH_C"/>
</dbReference>
<feature type="binding site" evidence="10">
    <location>
        <position position="30"/>
    </location>
    <ligand>
        <name>NAD(+)</name>
        <dbReference type="ChEBI" id="CHEBI:57540"/>
    </ligand>
</feature>
<dbReference type="InterPro" id="IPR001732">
    <property type="entry name" value="UDP-Glc/GDP-Man_DH_N"/>
</dbReference>
<dbReference type="InterPro" id="IPR036291">
    <property type="entry name" value="NAD(P)-bd_dom_sf"/>
</dbReference>
<keyword evidence="4 7" id="KW-0560">Oxidoreductase</keyword>
<dbReference type="Pfam" id="PF03720">
    <property type="entry name" value="UDPG_MGDP_dh_C"/>
    <property type="match status" value="1"/>
</dbReference>
<evidence type="ECO:0000256" key="7">
    <source>
        <dbReference type="PIRNR" id="PIRNR000124"/>
    </source>
</evidence>
<dbReference type="STRING" id="39060.SAMN05660706_13035"/>
<dbReference type="InterPro" id="IPR028357">
    <property type="entry name" value="UDPglc_DH_bac"/>
</dbReference>
<evidence type="ECO:0000256" key="9">
    <source>
        <dbReference type="PIRSR" id="PIRSR500134-2"/>
    </source>
</evidence>
<reference evidence="13" key="1">
    <citation type="submission" date="2016-10" db="EMBL/GenBank/DDBJ databases">
        <authorList>
            <person name="Varghese N."/>
            <person name="Submissions S."/>
        </authorList>
    </citation>
    <scope>NUCLEOTIDE SEQUENCE [LARGE SCALE GENOMIC DNA]</scope>
    <source>
        <strain evidence="13">DSM 3669</strain>
    </source>
</reference>
<dbReference type="Gene3D" id="1.20.5.100">
    <property type="entry name" value="Cytochrome c1, transmembrane anchor, C-terminal"/>
    <property type="match status" value="1"/>
</dbReference>
<evidence type="ECO:0000256" key="3">
    <source>
        <dbReference type="ARBA" id="ARBA00012954"/>
    </source>
</evidence>
<dbReference type="GO" id="GO:0000271">
    <property type="term" value="P:polysaccharide biosynthetic process"/>
    <property type="evidence" value="ECO:0007669"/>
    <property type="project" value="InterPro"/>
</dbReference>
<feature type="binding site" evidence="9">
    <location>
        <begin position="269"/>
        <end position="273"/>
    </location>
    <ligand>
        <name>substrate</name>
    </ligand>
</feature>
<dbReference type="GO" id="GO:0003979">
    <property type="term" value="F:UDP-glucose 6-dehydrogenase activity"/>
    <property type="evidence" value="ECO:0007669"/>
    <property type="project" value="UniProtKB-EC"/>
</dbReference>
<evidence type="ECO:0000259" key="11">
    <source>
        <dbReference type="SMART" id="SM00984"/>
    </source>
</evidence>
<dbReference type="EMBL" id="FOYM01000030">
    <property type="protein sequence ID" value="SFR14233.1"/>
    <property type="molecule type" value="Genomic_DNA"/>
</dbReference>
<keyword evidence="5 7" id="KW-0520">NAD</keyword>
<dbReference type="UniPathway" id="UPA00038">
    <property type="reaction ID" value="UER00491"/>
</dbReference>
<dbReference type="PIRSF" id="PIRSF000124">
    <property type="entry name" value="UDPglc_GDPman_dh"/>
    <property type="match status" value="1"/>
</dbReference>
<feature type="binding site" evidence="10">
    <location>
        <position position="83"/>
    </location>
    <ligand>
        <name>NAD(+)</name>
        <dbReference type="ChEBI" id="CHEBI:57540"/>
    </ligand>
</feature>
<comment type="pathway">
    <text evidence="1">Nucleotide-sugar biosynthesis; UDP-alpha-D-glucuronate biosynthesis; UDP-alpha-D-glucuronate from UDP-alpha-D-glucose: step 1/1.</text>
</comment>
<evidence type="ECO:0000256" key="2">
    <source>
        <dbReference type="ARBA" id="ARBA00006601"/>
    </source>
</evidence>
<dbReference type="OrthoDB" id="9803238at2"/>
<feature type="binding site" evidence="10">
    <location>
        <position position="283"/>
    </location>
    <ligand>
        <name>NAD(+)</name>
        <dbReference type="ChEBI" id="CHEBI:57540"/>
    </ligand>
</feature>
<dbReference type="NCBIfam" id="TIGR03026">
    <property type="entry name" value="NDP-sugDHase"/>
    <property type="match status" value="1"/>
</dbReference>
<dbReference type="InterPro" id="IPR017476">
    <property type="entry name" value="UDP-Glc/GDP-Man"/>
</dbReference>
<evidence type="ECO:0000256" key="1">
    <source>
        <dbReference type="ARBA" id="ARBA00004701"/>
    </source>
</evidence>
<dbReference type="InterPro" id="IPR036220">
    <property type="entry name" value="UDP-Glc/GDP-Man_DH_C_sf"/>
</dbReference>
<evidence type="ECO:0000256" key="10">
    <source>
        <dbReference type="PIRSR" id="PIRSR500134-3"/>
    </source>
</evidence>
<dbReference type="GO" id="GO:0006065">
    <property type="term" value="P:UDP-glucuronate biosynthetic process"/>
    <property type="evidence" value="ECO:0007669"/>
    <property type="project" value="UniProtKB-UniPathway"/>
</dbReference>
<evidence type="ECO:0000256" key="5">
    <source>
        <dbReference type="ARBA" id="ARBA00023027"/>
    </source>
</evidence>
<feature type="binding site" evidence="10">
    <location>
        <position position="157"/>
    </location>
    <ligand>
        <name>NAD(+)</name>
        <dbReference type="ChEBI" id="CHEBI:57540"/>
    </ligand>
</feature>
<comment type="catalytic activity">
    <reaction evidence="6 7">
        <text>UDP-alpha-D-glucose + 2 NAD(+) + H2O = UDP-alpha-D-glucuronate + 2 NADH + 3 H(+)</text>
        <dbReference type="Rhea" id="RHEA:23596"/>
        <dbReference type="ChEBI" id="CHEBI:15377"/>
        <dbReference type="ChEBI" id="CHEBI:15378"/>
        <dbReference type="ChEBI" id="CHEBI:57540"/>
        <dbReference type="ChEBI" id="CHEBI:57945"/>
        <dbReference type="ChEBI" id="CHEBI:58052"/>
        <dbReference type="ChEBI" id="CHEBI:58885"/>
        <dbReference type="EC" id="1.1.1.22"/>
    </reaction>
</comment>
<dbReference type="PIRSF" id="PIRSF500134">
    <property type="entry name" value="UDPglc_DH_bac"/>
    <property type="match status" value="1"/>
</dbReference>
<dbReference type="Pfam" id="PF00984">
    <property type="entry name" value="UDPG_MGDP_dh"/>
    <property type="match status" value="1"/>
</dbReference>
<dbReference type="SUPFAM" id="SSF51735">
    <property type="entry name" value="NAD(P)-binding Rossmann-fold domains"/>
    <property type="match status" value="1"/>
</dbReference>
<dbReference type="InterPro" id="IPR014026">
    <property type="entry name" value="UDP-Glc/GDP-Man_DH_dimer"/>
</dbReference>
<feature type="binding site" evidence="9">
    <location>
        <position position="224"/>
    </location>
    <ligand>
        <name>substrate</name>
    </ligand>
</feature>
<dbReference type="GO" id="GO:0051287">
    <property type="term" value="F:NAD binding"/>
    <property type="evidence" value="ECO:0007669"/>
    <property type="project" value="InterPro"/>
</dbReference>
<dbReference type="Pfam" id="PF03721">
    <property type="entry name" value="UDPG_MGDP_dh_N"/>
    <property type="match status" value="1"/>
</dbReference>
<dbReference type="EC" id="1.1.1.22" evidence="3 7"/>
<feature type="binding site" evidence="9">
    <location>
        <position position="340"/>
    </location>
    <ligand>
        <name>substrate</name>
    </ligand>
</feature>
<keyword evidence="13" id="KW-1185">Reference proteome</keyword>
<evidence type="ECO:0000256" key="8">
    <source>
        <dbReference type="PIRSR" id="PIRSR500134-1"/>
    </source>
</evidence>
<name>A0A1I6E912_9FIRM</name>
<dbReference type="Gene3D" id="3.40.50.720">
    <property type="entry name" value="NAD(P)-binding Rossmann-like Domain"/>
    <property type="match status" value="2"/>
</dbReference>
<dbReference type="PANTHER" id="PTHR43750:SF3">
    <property type="entry name" value="UDP-GLUCOSE 6-DEHYDROGENASE TUAD"/>
    <property type="match status" value="1"/>
</dbReference>
<feature type="binding site" evidence="9">
    <location>
        <begin position="154"/>
        <end position="157"/>
    </location>
    <ligand>
        <name>substrate</name>
    </ligand>
</feature>
<proteinExistence type="inferred from homology"/>
<feature type="binding site" evidence="10">
    <location>
        <position position="35"/>
    </location>
    <ligand>
        <name>NAD(+)</name>
        <dbReference type="ChEBI" id="CHEBI:57540"/>
    </ligand>
</feature>